<comment type="pathway">
    <text evidence="2 7">Cofactor biosynthesis; molybdopterin biosynthesis.</text>
</comment>
<keyword evidence="5 7" id="KW-0501">Molybdenum cofactor biosynthesis</keyword>
<dbReference type="GO" id="GO:0061599">
    <property type="term" value="F:molybdopterin molybdotransferase activity"/>
    <property type="evidence" value="ECO:0007669"/>
    <property type="project" value="UniProtKB-UniRule"/>
</dbReference>
<feature type="compositionally biased region" description="Low complexity" evidence="8">
    <location>
        <begin position="69"/>
        <end position="81"/>
    </location>
</feature>
<evidence type="ECO:0000256" key="3">
    <source>
        <dbReference type="ARBA" id="ARBA00010763"/>
    </source>
</evidence>
<evidence type="ECO:0000256" key="9">
    <source>
        <dbReference type="SAM" id="Phobius"/>
    </source>
</evidence>
<comment type="function">
    <text evidence="1 7">Catalyzes the insertion of molybdate into adenylated molybdopterin with the concomitant release of AMP.</text>
</comment>
<dbReference type="InterPro" id="IPR036688">
    <property type="entry name" value="MoeA_C_domain_IV_sf"/>
</dbReference>
<dbReference type="GO" id="GO:0046872">
    <property type="term" value="F:metal ion binding"/>
    <property type="evidence" value="ECO:0007669"/>
    <property type="project" value="UniProtKB-UniRule"/>
</dbReference>
<evidence type="ECO:0000313" key="12">
    <source>
        <dbReference type="Proteomes" id="UP000619260"/>
    </source>
</evidence>
<reference evidence="11" key="1">
    <citation type="submission" date="2021-01" db="EMBL/GenBank/DDBJ databases">
        <title>Whole genome shotgun sequence of Virgisporangium aliadipatigenens NBRC 105644.</title>
        <authorList>
            <person name="Komaki H."/>
            <person name="Tamura T."/>
        </authorList>
    </citation>
    <scope>NUCLEOTIDE SEQUENCE</scope>
    <source>
        <strain evidence="11">NBRC 105644</strain>
    </source>
</reference>
<dbReference type="EMBL" id="BOPF01000007">
    <property type="protein sequence ID" value="GIJ45423.1"/>
    <property type="molecule type" value="Genomic_DNA"/>
</dbReference>
<dbReference type="Proteomes" id="UP000619260">
    <property type="component" value="Unassembled WGS sequence"/>
</dbReference>
<dbReference type="PANTHER" id="PTHR10192:SF5">
    <property type="entry name" value="GEPHYRIN"/>
    <property type="match status" value="1"/>
</dbReference>
<feature type="compositionally biased region" description="Basic and acidic residues" evidence="8">
    <location>
        <begin position="162"/>
        <end position="177"/>
    </location>
</feature>
<dbReference type="Gene3D" id="3.90.105.10">
    <property type="entry name" value="Molybdopterin biosynthesis moea protein, domain 2"/>
    <property type="match status" value="1"/>
</dbReference>
<evidence type="ECO:0000256" key="4">
    <source>
        <dbReference type="ARBA" id="ARBA00022505"/>
    </source>
</evidence>
<keyword evidence="9" id="KW-0812">Transmembrane</keyword>
<keyword evidence="7" id="KW-0808">Transferase</keyword>
<keyword evidence="7" id="KW-0460">Magnesium</keyword>
<dbReference type="CDD" id="cd00887">
    <property type="entry name" value="MoeA"/>
    <property type="match status" value="1"/>
</dbReference>
<dbReference type="InterPro" id="IPR036135">
    <property type="entry name" value="MoeA_linker/N_sf"/>
</dbReference>
<dbReference type="UniPathway" id="UPA00344"/>
<dbReference type="InterPro" id="IPR038987">
    <property type="entry name" value="MoeA-like"/>
</dbReference>
<protein>
    <recommendedName>
        <fullName evidence="7">Molybdopterin molybdenumtransferase</fullName>
        <ecNumber evidence="7">2.10.1.1</ecNumber>
    </recommendedName>
</protein>
<dbReference type="InterPro" id="IPR005111">
    <property type="entry name" value="MoeA_C_domain_IV"/>
</dbReference>
<gene>
    <name evidence="11" type="ORF">Val02_23090</name>
</gene>
<feature type="region of interest" description="Disordered" evidence="8">
    <location>
        <begin position="162"/>
        <end position="187"/>
    </location>
</feature>
<feature type="domain" description="MoaB/Mog" evidence="10">
    <location>
        <begin position="228"/>
        <end position="364"/>
    </location>
</feature>
<dbReference type="EC" id="2.10.1.1" evidence="7"/>
<accession>A0A8J3YJT3</accession>
<dbReference type="InterPro" id="IPR005110">
    <property type="entry name" value="MoeA_linker/N"/>
</dbReference>
<proteinExistence type="inferred from homology"/>
<feature type="region of interest" description="Disordered" evidence="8">
    <location>
        <begin position="369"/>
        <end position="391"/>
    </location>
</feature>
<dbReference type="PANTHER" id="PTHR10192">
    <property type="entry name" value="MOLYBDOPTERIN BIOSYNTHESIS PROTEIN"/>
    <property type="match status" value="1"/>
</dbReference>
<comment type="cofactor">
    <cofactor evidence="7">
        <name>Mg(2+)</name>
        <dbReference type="ChEBI" id="CHEBI:18420"/>
    </cofactor>
</comment>
<dbReference type="Gene3D" id="3.40.980.10">
    <property type="entry name" value="MoaB/Mog-like domain"/>
    <property type="match status" value="1"/>
</dbReference>
<keyword evidence="7" id="KW-0479">Metal-binding</keyword>
<keyword evidence="12" id="KW-1185">Reference proteome</keyword>
<feature type="compositionally biased region" description="Basic and acidic residues" evidence="8">
    <location>
        <begin position="377"/>
        <end position="389"/>
    </location>
</feature>
<dbReference type="SUPFAM" id="SSF63867">
    <property type="entry name" value="MoeA C-terminal domain-like"/>
    <property type="match status" value="1"/>
</dbReference>
<comment type="catalytic activity">
    <reaction evidence="6">
        <text>adenylyl-molybdopterin + molybdate = Mo-molybdopterin + AMP + H(+)</text>
        <dbReference type="Rhea" id="RHEA:35047"/>
        <dbReference type="ChEBI" id="CHEBI:15378"/>
        <dbReference type="ChEBI" id="CHEBI:36264"/>
        <dbReference type="ChEBI" id="CHEBI:62727"/>
        <dbReference type="ChEBI" id="CHEBI:71302"/>
        <dbReference type="ChEBI" id="CHEBI:456215"/>
        <dbReference type="EC" id="2.10.1.1"/>
    </reaction>
</comment>
<evidence type="ECO:0000256" key="2">
    <source>
        <dbReference type="ARBA" id="ARBA00005046"/>
    </source>
</evidence>
<dbReference type="SUPFAM" id="SSF63882">
    <property type="entry name" value="MoeA N-terminal region -like"/>
    <property type="match status" value="1"/>
</dbReference>
<dbReference type="SMART" id="SM00852">
    <property type="entry name" value="MoCF_biosynth"/>
    <property type="match status" value="1"/>
</dbReference>
<evidence type="ECO:0000256" key="6">
    <source>
        <dbReference type="ARBA" id="ARBA00047317"/>
    </source>
</evidence>
<evidence type="ECO:0000256" key="1">
    <source>
        <dbReference type="ARBA" id="ARBA00002901"/>
    </source>
</evidence>
<dbReference type="AlphaFoldDB" id="A0A8J3YJT3"/>
<comment type="similarity">
    <text evidence="3 7">Belongs to the MoeA family.</text>
</comment>
<dbReference type="InterPro" id="IPR001453">
    <property type="entry name" value="MoaB/Mog_dom"/>
</dbReference>
<keyword evidence="9" id="KW-0472">Membrane</keyword>
<dbReference type="Pfam" id="PF03453">
    <property type="entry name" value="MoeA_N"/>
    <property type="match status" value="1"/>
</dbReference>
<name>A0A8J3YJT3_9ACTN</name>
<dbReference type="InterPro" id="IPR036425">
    <property type="entry name" value="MoaB/Mog-like_dom_sf"/>
</dbReference>
<evidence type="ECO:0000256" key="5">
    <source>
        <dbReference type="ARBA" id="ARBA00023150"/>
    </source>
</evidence>
<evidence type="ECO:0000256" key="8">
    <source>
        <dbReference type="SAM" id="MobiDB-lite"/>
    </source>
</evidence>
<evidence type="ECO:0000313" key="11">
    <source>
        <dbReference type="EMBL" id="GIJ45423.1"/>
    </source>
</evidence>
<comment type="caution">
    <text evidence="11">The sequence shown here is derived from an EMBL/GenBank/DDBJ whole genome shotgun (WGS) entry which is preliminary data.</text>
</comment>
<dbReference type="GO" id="GO:0005829">
    <property type="term" value="C:cytosol"/>
    <property type="evidence" value="ECO:0007669"/>
    <property type="project" value="TreeGrafter"/>
</dbReference>
<dbReference type="SUPFAM" id="SSF53218">
    <property type="entry name" value="Molybdenum cofactor biosynthesis proteins"/>
    <property type="match status" value="1"/>
</dbReference>
<keyword evidence="9" id="KW-1133">Transmembrane helix</keyword>
<dbReference type="GO" id="GO:0006777">
    <property type="term" value="P:Mo-molybdopterin cofactor biosynthetic process"/>
    <property type="evidence" value="ECO:0007669"/>
    <property type="project" value="UniProtKB-UniRule"/>
</dbReference>
<feature type="transmembrane region" description="Helical" evidence="9">
    <location>
        <begin position="348"/>
        <end position="367"/>
    </location>
</feature>
<dbReference type="Pfam" id="PF00994">
    <property type="entry name" value="MoCF_biosynth"/>
    <property type="match status" value="1"/>
</dbReference>
<dbReference type="Gene3D" id="2.170.190.11">
    <property type="entry name" value="Molybdopterin biosynthesis moea protein, domain 3"/>
    <property type="match status" value="1"/>
</dbReference>
<dbReference type="Pfam" id="PF03454">
    <property type="entry name" value="MoeA_C"/>
    <property type="match status" value="1"/>
</dbReference>
<organism evidence="11 12">
    <name type="scientific">Virgisporangium aliadipatigenens</name>
    <dbReference type="NCBI Taxonomy" id="741659"/>
    <lineage>
        <taxon>Bacteria</taxon>
        <taxon>Bacillati</taxon>
        <taxon>Actinomycetota</taxon>
        <taxon>Actinomycetes</taxon>
        <taxon>Micromonosporales</taxon>
        <taxon>Micromonosporaceae</taxon>
        <taxon>Virgisporangium</taxon>
    </lineage>
</organism>
<evidence type="ECO:0000259" key="10">
    <source>
        <dbReference type="SMART" id="SM00852"/>
    </source>
</evidence>
<keyword evidence="4 7" id="KW-0500">Molybdenum</keyword>
<feature type="region of interest" description="Disordered" evidence="8">
    <location>
        <begin position="69"/>
        <end position="91"/>
    </location>
</feature>
<dbReference type="RefSeq" id="WP_203898971.1">
    <property type="nucleotide sequence ID" value="NZ_BOPF01000007.1"/>
</dbReference>
<evidence type="ECO:0000256" key="7">
    <source>
        <dbReference type="RuleBase" id="RU365090"/>
    </source>
</evidence>
<sequence>MEWGSARRVAASYGTPGSPVDVPLAEALGYALAGPLTALVPSPSYDSSAMDGYAVAGPGPWRVVGRVLAGDPTPGAAGPAEPGTPPGHGARTAGTGVLFEPDALIPQSVTAAEPGARIPQPGVRILPPGTAVEIATGAVVPPGADAVLPYEDAVVLPGDGMKIESRPVGETGREGRAHGGRHIRRTGEDYPAGTVLLAEGTALTPAALALAAATGYDTVRVRPRPRVGVIVTGREVRASGLPEPGRVRDAIGPLLPGLIARAGGHPRFGTRLGDDRAALAEALRDKGSDVVVVCGATSVGAADHLRAALKDVDASVLVSGVACRPGHPQLFAALPDGRAVVGLPGNPFAALVAAVTLLVPVVERLAGRAPRRPRTARGRDLPSHPRDTRVVPVRYDGDGVVPVGHDRPGTLWGAALADALAVVPPRWDGDTPVELLSSG</sequence>